<comment type="similarity">
    <text evidence="6">Belongs to the ARTD/PARP family.</text>
</comment>
<dbReference type="RefSeq" id="XP_029944413.1">
    <property type="nucleotide sequence ID" value="XM_030088553.1"/>
</dbReference>
<evidence type="ECO:0000256" key="8">
    <source>
        <dbReference type="SAM" id="MobiDB-lite"/>
    </source>
</evidence>
<evidence type="ECO:0000259" key="9">
    <source>
        <dbReference type="PROSITE" id="PS51059"/>
    </source>
</evidence>
<dbReference type="CDD" id="cd01439">
    <property type="entry name" value="TCCD_inducible_PARP_like"/>
    <property type="match status" value="1"/>
</dbReference>
<dbReference type="SMART" id="SM00506">
    <property type="entry name" value="A1pp"/>
    <property type="match status" value="1"/>
</dbReference>
<dbReference type="GO" id="GO:0003950">
    <property type="term" value="F:NAD+ poly-ADP-ribosyltransferase activity"/>
    <property type="evidence" value="ECO:0007669"/>
    <property type="project" value="UniProtKB-UniRule"/>
</dbReference>
<dbReference type="Gene3D" id="3.90.228.10">
    <property type="match status" value="1"/>
</dbReference>
<dbReference type="GO" id="GO:0005737">
    <property type="term" value="C:cytoplasm"/>
    <property type="evidence" value="ECO:0007669"/>
    <property type="project" value="TreeGrafter"/>
</dbReference>
<feature type="domain" description="Macro" evidence="10">
    <location>
        <begin position="495"/>
        <end position="667"/>
    </location>
</feature>
<evidence type="ECO:0000256" key="6">
    <source>
        <dbReference type="ARBA" id="ARBA00024347"/>
    </source>
</evidence>
<dbReference type="OMA" id="SHDLYDS"/>
<dbReference type="InterPro" id="IPR012317">
    <property type="entry name" value="Poly(ADP-ribose)pol_cat_dom"/>
</dbReference>
<dbReference type="PROSITE" id="PS51059">
    <property type="entry name" value="PARP_CATALYTIC"/>
    <property type="match status" value="1"/>
</dbReference>
<reference evidence="11" key="1">
    <citation type="submission" date="2019-06" db="EMBL/GenBank/DDBJ databases">
        <authorList>
            <consortium name="Wellcome Sanger Institute Data Sharing"/>
        </authorList>
    </citation>
    <scope>NUCLEOTIDE SEQUENCE [LARGE SCALE GENOMIC DNA]</scope>
</reference>
<feature type="compositionally biased region" description="Polar residues" evidence="8">
    <location>
        <begin position="75"/>
        <end position="86"/>
    </location>
</feature>
<dbReference type="EC" id="2.4.2.-" evidence="7"/>
<dbReference type="Proteomes" id="UP000472267">
    <property type="component" value="Chromosome 3"/>
</dbReference>
<dbReference type="FunFam" id="3.90.228.10:FF:000008">
    <property type="entry name" value="Poly [ADP-ribose] polymerase"/>
    <property type="match status" value="1"/>
</dbReference>
<keyword evidence="3 7" id="KW-0808">Transferase</keyword>
<dbReference type="GO" id="GO:0070212">
    <property type="term" value="P:protein poly-ADP-ribosylation"/>
    <property type="evidence" value="ECO:0007669"/>
    <property type="project" value="TreeGrafter"/>
</dbReference>
<keyword evidence="5" id="KW-0539">Nucleus</keyword>
<dbReference type="InterPro" id="IPR002589">
    <property type="entry name" value="Macro_dom"/>
</dbReference>
<dbReference type="Pfam" id="PF01661">
    <property type="entry name" value="Macro"/>
    <property type="match status" value="1"/>
</dbReference>
<feature type="compositionally biased region" description="Basic and acidic residues" evidence="8">
    <location>
        <begin position="40"/>
        <end position="57"/>
    </location>
</feature>
<dbReference type="PROSITE" id="PS51154">
    <property type="entry name" value="MACRO"/>
    <property type="match status" value="1"/>
</dbReference>
<dbReference type="GO" id="GO:0005634">
    <property type="term" value="C:nucleus"/>
    <property type="evidence" value="ECO:0007669"/>
    <property type="project" value="UniProtKB-SubCell"/>
</dbReference>
<comment type="subcellular location">
    <subcellularLocation>
        <location evidence="1">Nucleus</location>
    </subcellularLocation>
</comment>
<dbReference type="InterPro" id="IPR052056">
    <property type="entry name" value="Mono-ARTD/PARP"/>
</dbReference>
<dbReference type="SUPFAM" id="SSF52949">
    <property type="entry name" value="Macro domain-like"/>
    <property type="match status" value="1"/>
</dbReference>
<dbReference type="PANTHER" id="PTHR14453">
    <property type="entry name" value="PARP/ZINC FINGER CCCH TYPE DOMAIN CONTAINING PROTEIN"/>
    <property type="match status" value="1"/>
</dbReference>
<feature type="compositionally biased region" description="Polar residues" evidence="8">
    <location>
        <begin position="58"/>
        <end position="68"/>
    </location>
</feature>
<sequence>MDFFERPLFLKENGLEERTGGSEETARNTNANLVRMLLQRQKERSATSPNKTEERKIVSSQQSNTLYQTRPLDQLNPTEQSGSSWPVQEAPGEKRPHFPVTRLLQGKTNGDALKPPENTVASWSLKFGGSHRSIIGVEKQSKLFNTSKPAHYQAGELRRGNGNVFQENLRVEANRSKLSKESNKMTVKLPKDLITFIKSSGVIFMYQIYFRNFKCPVSVELGSDLVLSSESSYAPQEALAVVMKDLSVETVKLWGAAAVPPDLDRVKETLINAQNEANRDGLRANVRFFPGLEGNTVTKVRLVGFSDTVNKLNEVLQDHLMNWLTTEEPLRLPHVELVDCFDKFMALVGMTQSQVTLKVSHLPGPHVLVSGPRCKVQEFKQTLVSALACVTSDTLVLDGPGAQRYFQAEGKVSKELTESSCKVFITVKKGVQHSKVVSTSSPRSQHQTDPGISKVHRLMTQGYRDLYWNPNLYARLKLSQHQGNQAILDSVSTDLQEVSVNLTHGVKLQLVLGSITDETTDVVVNSTNFRDFHGGVCNAILSVAGRHLEASLKSAQVKRGAVFITPPGSFPCKSIFHVHGRKKTHVIEQLVRGIIQQCESRQYKSVAIPAICAGAAGLDSQAVAQSILQAIKTSTSSAPLRHLSNIRLVLIEARLFLTFKQQLVQMFPLDVMNSESFLQHRDAQRKQPPDFIPGLLSSSFTGEQSIFLFLGLCRKDVDDAMNKVKDLYQAHCSTKTFPKKDLEYLTEADVTALQELLKTEALHVQEDGQGGLTVSGLKVGVNKVVQMLETTIPLRREMKLKEEENFYALVAWCILDLYGQWEELPKAARYALERGDVAKGIVDKQGQQWSVNLQRMEATRNGRTTMLKRLENRADFILPLYWDNMSTGENLKVVQLQPSSTEYRTVHDSFKRTANNTVTKIERLQNIHLRRTYEVQKQYVSEKNKGQGTIERRLFHGTSQKTCDSIMNNGFNMSFSGKNGTSYGQGTYFAVNASYSVSYARQGADGSQTMFLARVLTGSYTQGHSTMRCPPSRSSHDLYDSVVDRTDNPNMYVVFNDNQAYPDYLITFY</sequence>
<dbReference type="InParanoid" id="A0A672FWA7"/>
<dbReference type="PANTHER" id="PTHR14453:SF107">
    <property type="entry name" value="POLY [ADP-RIBOSE] POLYMERASE"/>
    <property type="match status" value="1"/>
</dbReference>
<evidence type="ECO:0000256" key="4">
    <source>
        <dbReference type="ARBA" id="ARBA00023027"/>
    </source>
</evidence>
<organism evidence="11 12">
    <name type="scientific">Salarias fasciatus</name>
    <name type="common">Jewelled blenny</name>
    <name type="synonym">Blennius fasciatus</name>
    <dbReference type="NCBI Taxonomy" id="181472"/>
    <lineage>
        <taxon>Eukaryota</taxon>
        <taxon>Metazoa</taxon>
        <taxon>Chordata</taxon>
        <taxon>Craniata</taxon>
        <taxon>Vertebrata</taxon>
        <taxon>Euteleostomi</taxon>
        <taxon>Actinopterygii</taxon>
        <taxon>Neopterygii</taxon>
        <taxon>Teleostei</taxon>
        <taxon>Neoteleostei</taxon>
        <taxon>Acanthomorphata</taxon>
        <taxon>Ovalentaria</taxon>
        <taxon>Blenniimorphae</taxon>
        <taxon>Blenniiformes</taxon>
        <taxon>Blennioidei</taxon>
        <taxon>Blenniidae</taxon>
        <taxon>Salariinae</taxon>
        <taxon>Salarias</taxon>
    </lineage>
</organism>
<evidence type="ECO:0000256" key="7">
    <source>
        <dbReference type="RuleBase" id="RU362114"/>
    </source>
</evidence>
<dbReference type="GeneID" id="115386294"/>
<dbReference type="Gene3D" id="3.40.220.10">
    <property type="entry name" value="Leucine Aminopeptidase, subunit E, domain 1"/>
    <property type="match status" value="1"/>
</dbReference>
<name>A0A672FWA7_SALFA</name>
<keyword evidence="2 7" id="KW-0328">Glycosyltransferase</keyword>
<accession>A0A672FWA7</accession>
<dbReference type="GO" id="GO:1990404">
    <property type="term" value="F:NAD+-protein mono-ADP-ribosyltransferase activity"/>
    <property type="evidence" value="ECO:0007669"/>
    <property type="project" value="TreeGrafter"/>
</dbReference>
<evidence type="ECO:0000256" key="5">
    <source>
        <dbReference type="ARBA" id="ARBA00023242"/>
    </source>
</evidence>
<dbReference type="Pfam" id="PF00644">
    <property type="entry name" value="PARP"/>
    <property type="match status" value="1"/>
</dbReference>
<evidence type="ECO:0000313" key="11">
    <source>
        <dbReference type="Ensembl" id="ENSSFAP00005011086.1"/>
    </source>
</evidence>
<dbReference type="OrthoDB" id="6133115at2759"/>
<dbReference type="InterPro" id="IPR043472">
    <property type="entry name" value="Macro_dom-like"/>
</dbReference>
<keyword evidence="4 7" id="KW-0520">NAD</keyword>
<dbReference type="GO" id="GO:0003714">
    <property type="term" value="F:transcription corepressor activity"/>
    <property type="evidence" value="ECO:0007669"/>
    <property type="project" value="TreeGrafter"/>
</dbReference>
<feature type="domain" description="PARP catalytic" evidence="9">
    <location>
        <begin position="878"/>
        <end position="1069"/>
    </location>
</feature>
<protein>
    <recommendedName>
        <fullName evidence="7">Poly [ADP-ribose] polymerase</fullName>
        <shortName evidence="7">PARP</shortName>
        <ecNumber evidence="7">2.4.2.-</ecNumber>
    </recommendedName>
</protein>
<dbReference type="GO" id="GO:0010629">
    <property type="term" value="P:negative regulation of gene expression"/>
    <property type="evidence" value="ECO:0007669"/>
    <property type="project" value="TreeGrafter"/>
</dbReference>
<reference evidence="11" key="2">
    <citation type="submission" date="2025-08" db="UniProtKB">
        <authorList>
            <consortium name="Ensembl"/>
        </authorList>
    </citation>
    <scope>IDENTIFICATION</scope>
</reference>
<evidence type="ECO:0000256" key="3">
    <source>
        <dbReference type="ARBA" id="ARBA00022679"/>
    </source>
</evidence>
<proteinExistence type="inferred from homology"/>
<evidence type="ECO:0000256" key="2">
    <source>
        <dbReference type="ARBA" id="ARBA00022676"/>
    </source>
</evidence>
<feature type="region of interest" description="Disordered" evidence="8">
    <location>
        <begin position="40"/>
        <end position="98"/>
    </location>
</feature>
<evidence type="ECO:0000256" key="1">
    <source>
        <dbReference type="ARBA" id="ARBA00004123"/>
    </source>
</evidence>
<dbReference type="SUPFAM" id="SSF56399">
    <property type="entry name" value="ADP-ribosylation"/>
    <property type="match status" value="1"/>
</dbReference>
<dbReference type="AlphaFoldDB" id="A0A672FWA7"/>
<dbReference type="Ensembl" id="ENSSFAT00005011561.1">
    <property type="protein sequence ID" value="ENSSFAP00005011086.1"/>
    <property type="gene ID" value="ENSSFAG00005006201.1"/>
</dbReference>
<reference evidence="11" key="3">
    <citation type="submission" date="2025-09" db="UniProtKB">
        <authorList>
            <consortium name="Ensembl"/>
        </authorList>
    </citation>
    <scope>IDENTIFICATION</scope>
</reference>
<keyword evidence="12" id="KW-1185">Reference proteome</keyword>
<evidence type="ECO:0000313" key="12">
    <source>
        <dbReference type="Proteomes" id="UP000472267"/>
    </source>
</evidence>
<evidence type="ECO:0000259" key="10">
    <source>
        <dbReference type="PROSITE" id="PS51154"/>
    </source>
</evidence>
<gene>
    <name evidence="11" type="primary">LOC115386294</name>
</gene>